<organism evidence="5">
    <name type="scientific">Mytilinidion resinicola</name>
    <dbReference type="NCBI Taxonomy" id="574789"/>
    <lineage>
        <taxon>Eukaryota</taxon>
        <taxon>Fungi</taxon>
        <taxon>Dikarya</taxon>
        <taxon>Ascomycota</taxon>
        <taxon>Pezizomycotina</taxon>
        <taxon>Dothideomycetes</taxon>
        <taxon>Pleosporomycetidae</taxon>
        <taxon>Mytilinidiales</taxon>
        <taxon>Mytilinidiaceae</taxon>
        <taxon>Mytilinidion</taxon>
    </lineage>
</organism>
<dbReference type="AlphaFoldDB" id="A0A6A6YZT1"/>
<evidence type="ECO:0000313" key="7">
    <source>
        <dbReference type="RefSeq" id="XP_033581234.1"/>
    </source>
</evidence>
<reference evidence="7" key="2">
    <citation type="submission" date="2020-04" db="EMBL/GenBank/DDBJ databases">
        <authorList>
            <consortium name="NCBI Genome Project"/>
        </authorList>
    </citation>
    <scope>NUCLEOTIDE SEQUENCE</scope>
    <source>
        <strain evidence="7">CBS 304.34</strain>
    </source>
</reference>
<keyword evidence="1" id="KW-0479">Metal-binding</keyword>
<dbReference type="RefSeq" id="XP_033581234.1">
    <property type="nucleotide sequence ID" value="XM_033723398.1"/>
</dbReference>
<dbReference type="GO" id="GO:0008270">
    <property type="term" value="F:zinc ion binding"/>
    <property type="evidence" value="ECO:0007669"/>
    <property type="project" value="UniProtKB-KW"/>
</dbReference>
<keyword evidence="3" id="KW-0732">Signal</keyword>
<keyword evidence="1" id="KW-0863">Zinc-finger</keyword>
<protein>
    <recommendedName>
        <fullName evidence="4">RING-type domain-containing protein</fullName>
    </recommendedName>
</protein>
<gene>
    <name evidence="5 7" type="ORF">BDZ99DRAFT_495788</name>
</gene>
<sequence>MTFVAPILLSVFFTAVAYHHPQTHPFTHITSTPTGSIMPLNPLSPARRLETWRHLACILDLQERYDPNTTPSDHFEFLTPTDINIRADNLWKLGLPLMTQNFLCALMHFQAAMRYTIEPSIIDSNGEIDQAAPLTDVLAPYLSDSSAFCRDEKPYARIFELQAKVDELSEEFGEKFLWVPCVTDTILKPMWEIGQALRRQLNEGVQMLVGCYTSQDTYEPTGADIQVSEVSSVYVGPPEVCAICLENTGAVNGVTTGCGHTFHSDCLAKMINGVTDSSNLCSYCRFVICERRSRLPGPTQHIFDQHSALVGIHAIAFAREDLSCLKALYKQVFGGFPPRIWLADEDPEQCAWQTWEQLHETPNNELSGHEPEYDTEADLGDHRREFDD</sequence>
<keyword evidence="6" id="KW-1185">Reference proteome</keyword>
<feature type="compositionally biased region" description="Basic and acidic residues" evidence="2">
    <location>
        <begin position="379"/>
        <end position="388"/>
    </location>
</feature>
<reference evidence="7" key="3">
    <citation type="submission" date="2025-04" db="UniProtKB">
        <authorList>
            <consortium name="RefSeq"/>
        </authorList>
    </citation>
    <scope>IDENTIFICATION</scope>
    <source>
        <strain evidence="7">CBS 304.34</strain>
    </source>
</reference>
<evidence type="ECO:0000256" key="2">
    <source>
        <dbReference type="SAM" id="MobiDB-lite"/>
    </source>
</evidence>
<dbReference type="PROSITE" id="PS50089">
    <property type="entry name" value="ZF_RING_2"/>
    <property type="match status" value="1"/>
</dbReference>
<evidence type="ECO:0000256" key="3">
    <source>
        <dbReference type="SAM" id="SignalP"/>
    </source>
</evidence>
<evidence type="ECO:0000313" key="6">
    <source>
        <dbReference type="Proteomes" id="UP000504636"/>
    </source>
</evidence>
<keyword evidence="1" id="KW-0862">Zinc</keyword>
<name>A0A6A6YZT1_9PEZI</name>
<feature type="signal peptide" evidence="3">
    <location>
        <begin position="1"/>
        <end position="17"/>
    </location>
</feature>
<feature type="region of interest" description="Disordered" evidence="2">
    <location>
        <begin position="361"/>
        <end position="388"/>
    </location>
</feature>
<evidence type="ECO:0000259" key="4">
    <source>
        <dbReference type="PROSITE" id="PS50089"/>
    </source>
</evidence>
<dbReference type="SMART" id="SM00184">
    <property type="entry name" value="RING"/>
    <property type="match status" value="1"/>
</dbReference>
<feature type="domain" description="RING-type" evidence="4">
    <location>
        <begin position="241"/>
        <end position="285"/>
    </location>
</feature>
<dbReference type="SUPFAM" id="SSF57850">
    <property type="entry name" value="RING/U-box"/>
    <property type="match status" value="1"/>
</dbReference>
<proteinExistence type="predicted"/>
<dbReference type="OrthoDB" id="2849579at2759"/>
<evidence type="ECO:0000256" key="1">
    <source>
        <dbReference type="PROSITE-ProRule" id="PRU00175"/>
    </source>
</evidence>
<dbReference type="EMBL" id="MU003695">
    <property type="protein sequence ID" value="KAF2814270.1"/>
    <property type="molecule type" value="Genomic_DNA"/>
</dbReference>
<feature type="chain" id="PRO_5044629499" description="RING-type domain-containing protein" evidence="3">
    <location>
        <begin position="18"/>
        <end position="388"/>
    </location>
</feature>
<dbReference type="Pfam" id="PF13639">
    <property type="entry name" value="zf-RING_2"/>
    <property type="match status" value="1"/>
</dbReference>
<evidence type="ECO:0000313" key="5">
    <source>
        <dbReference type="EMBL" id="KAF2814270.1"/>
    </source>
</evidence>
<reference evidence="5 7" key="1">
    <citation type="journal article" date="2020" name="Stud. Mycol.">
        <title>101 Dothideomycetes genomes: a test case for predicting lifestyles and emergence of pathogens.</title>
        <authorList>
            <person name="Haridas S."/>
            <person name="Albert R."/>
            <person name="Binder M."/>
            <person name="Bloem J."/>
            <person name="Labutti K."/>
            <person name="Salamov A."/>
            <person name="Andreopoulos B."/>
            <person name="Baker S."/>
            <person name="Barry K."/>
            <person name="Bills G."/>
            <person name="Bluhm B."/>
            <person name="Cannon C."/>
            <person name="Castanera R."/>
            <person name="Culley D."/>
            <person name="Daum C."/>
            <person name="Ezra D."/>
            <person name="Gonzalez J."/>
            <person name="Henrissat B."/>
            <person name="Kuo A."/>
            <person name="Liang C."/>
            <person name="Lipzen A."/>
            <person name="Lutzoni F."/>
            <person name="Magnuson J."/>
            <person name="Mondo S."/>
            <person name="Nolan M."/>
            <person name="Ohm R."/>
            <person name="Pangilinan J."/>
            <person name="Park H.-J."/>
            <person name="Ramirez L."/>
            <person name="Alfaro M."/>
            <person name="Sun H."/>
            <person name="Tritt A."/>
            <person name="Yoshinaga Y."/>
            <person name="Zwiers L.-H."/>
            <person name="Turgeon B."/>
            <person name="Goodwin S."/>
            <person name="Spatafora J."/>
            <person name="Crous P."/>
            <person name="Grigoriev I."/>
        </authorList>
    </citation>
    <scope>NUCLEOTIDE SEQUENCE</scope>
    <source>
        <strain evidence="5 7">CBS 304.34</strain>
    </source>
</reference>
<dbReference type="GeneID" id="54464291"/>
<dbReference type="InterPro" id="IPR013083">
    <property type="entry name" value="Znf_RING/FYVE/PHD"/>
</dbReference>
<accession>A0A6A6YZT1</accession>
<dbReference type="Proteomes" id="UP000504636">
    <property type="component" value="Unplaced"/>
</dbReference>
<dbReference type="InterPro" id="IPR001841">
    <property type="entry name" value="Znf_RING"/>
</dbReference>
<dbReference type="Gene3D" id="3.30.40.10">
    <property type="entry name" value="Zinc/RING finger domain, C3HC4 (zinc finger)"/>
    <property type="match status" value="1"/>
</dbReference>